<evidence type="ECO:0000313" key="2">
    <source>
        <dbReference type="EMBL" id="ERG94634.1"/>
    </source>
</evidence>
<accession>U1MW32</accession>
<name>U1MW32_9EURY</name>
<feature type="transmembrane region" description="Helical" evidence="1">
    <location>
        <begin position="33"/>
        <end position="53"/>
    </location>
</feature>
<evidence type="ECO:0000313" key="3">
    <source>
        <dbReference type="Proteomes" id="UP000030710"/>
    </source>
</evidence>
<reference evidence="2 3" key="1">
    <citation type="journal article" date="2013" name="PLoS ONE">
        <title>Assembly-driven community genomics of a hypersaline microbial ecosystem.</title>
        <authorList>
            <person name="Podell S."/>
            <person name="Ugalde J.A."/>
            <person name="Narasingarao P."/>
            <person name="Banfield J.F."/>
            <person name="Heidelberg K.B."/>
            <person name="Allen E.E."/>
        </authorList>
    </citation>
    <scope>NUCLEOTIDE SEQUENCE [LARGE SCALE GENOMIC DNA]</scope>
    <source>
        <strain evidence="3">J07HQW2</strain>
    </source>
</reference>
<keyword evidence="1" id="KW-1133">Transmembrane helix</keyword>
<keyword evidence="1" id="KW-0812">Transmembrane</keyword>
<gene>
    <name evidence="2" type="ORF">J07HQW2_01070</name>
</gene>
<dbReference type="EMBL" id="KE356561">
    <property type="protein sequence ID" value="ERG94634.1"/>
    <property type="molecule type" value="Genomic_DNA"/>
</dbReference>
<dbReference type="HOGENOM" id="CLU_2327216_0_0_2"/>
<proteinExistence type="predicted"/>
<sequence>MCSILVVIIRCIDQRKLSDCGLIPTIAQWTRECVIRILLAGGLIIAVAMSGLWTDAIQITGVLTTQPESRLIALPSDETPISANTRWSPLPQGSEFSR</sequence>
<dbReference type="Proteomes" id="UP000030710">
    <property type="component" value="Unassembled WGS sequence"/>
</dbReference>
<evidence type="ECO:0000256" key="1">
    <source>
        <dbReference type="SAM" id="Phobius"/>
    </source>
</evidence>
<protein>
    <submittedName>
        <fullName evidence="2">Uncharacterized protein</fullName>
    </submittedName>
</protein>
<organism evidence="2 3">
    <name type="scientific">Haloquadratum walsbyi J07HQW2</name>
    <dbReference type="NCBI Taxonomy" id="1238425"/>
    <lineage>
        <taxon>Archaea</taxon>
        <taxon>Methanobacteriati</taxon>
        <taxon>Methanobacteriota</taxon>
        <taxon>Stenosarchaea group</taxon>
        <taxon>Halobacteria</taxon>
        <taxon>Halobacteriales</taxon>
        <taxon>Haloferacaceae</taxon>
        <taxon>Haloquadratum</taxon>
    </lineage>
</organism>
<keyword evidence="1" id="KW-0472">Membrane</keyword>
<dbReference type="AlphaFoldDB" id="U1MW32"/>